<proteinExistence type="predicted"/>
<sequence>MNKSSDDGVRENNVDPSHQNSSWTEWIISPVNGLKLPGNNELLESRSGNVESRGSVSDSWLQNVRNRLPSLSFLQEQEAVDMNNLTDYATLSSKQIHFLEAEAQQGIMKKADTWCWFEDPTEIPEEKVTAPHSGELSVANTGSAMCPLPLVKFPISMEPQPGFHAENSLLLPTPFPQEIYHERTVLNKVSIAFKNYYNFKSEKHTYSNGKSLSDKLEGRKAVIISVVGGLPDKYAGGNIQFSARQFSIKLASVLKEQLVSKVLTFSLETPLDQKSLEVCLDECIQLLANGQSHFFNADYILLIGVYHSVPLQILLAKHLLENTHNFGLSGEPTIGIMGLDSCLGGYQFWDYNVDSNSEVNSANYQAQREKALLQGCSRIQQDILSQLSQYKDSMSAKSQQIRMALNWMFLHHPRTKLVLIGRLYDNFMTIAEKLAISLQHPNILRHIWCAGSSLGLDLKKSATFLSTDKVMSPGPLYYQEEVAVPQEREFEVCLLQNIIMAINLGHYELVPMLRLISPFFISRSFNKHTLPPTLKKQQQYELKAWIQDMEQRWKSVNPTKDGSIPAEIKNISDFFELVLYQGNKQSPGPFQLKGGIYDDHQIYWAFACDTLQTTNLLEPRAVYLCDDTTIPIHIVNNQNQYDLVWKLHDFLSYFAKIKNLPATRKATLQFSLVDYGFIPPFQFPEEVQFQKKGEDALNRVSDIWECYHRWKPPTRKLKQLQCILSFLSLYRSGQQLQIDLHRVK</sequence>
<gene>
    <name evidence="2" type="ORF">LADA_0C02388G</name>
</gene>
<protein>
    <submittedName>
        <fullName evidence="2">LADA_0C02388g1_1</fullName>
    </submittedName>
</protein>
<dbReference type="GO" id="GO:0071561">
    <property type="term" value="C:nucleus-vacuole junction"/>
    <property type="evidence" value="ECO:0007669"/>
    <property type="project" value="EnsemblFungi"/>
</dbReference>
<dbReference type="EMBL" id="LT598459">
    <property type="protein sequence ID" value="SCU82001.1"/>
    <property type="molecule type" value="Genomic_DNA"/>
</dbReference>
<name>A0A1G4IXW6_9SACH</name>
<dbReference type="OrthoDB" id="3972942at2759"/>
<dbReference type="GO" id="GO:0005778">
    <property type="term" value="C:peroxisomal membrane"/>
    <property type="evidence" value="ECO:0007669"/>
    <property type="project" value="EnsemblFungi"/>
</dbReference>
<dbReference type="PANTHER" id="PTHR47349">
    <property type="entry name" value="CHROMOSOME 8, WHOLE GENOME SHOTGUN SEQUENCE"/>
    <property type="match status" value="1"/>
</dbReference>
<evidence type="ECO:0000256" key="1">
    <source>
        <dbReference type="SAM" id="MobiDB-lite"/>
    </source>
</evidence>
<dbReference type="PANTHER" id="PTHR47349:SF1">
    <property type="entry name" value="AER328WP"/>
    <property type="match status" value="1"/>
</dbReference>
<dbReference type="GO" id="GO:1990816">
    <property type="term" value="C:vacuole-mitochondrion membrane contact site"/>
    <property type="evidence" value="ECO:0007669"/>
    <property type="project" value="EnsemblFungi"/>
</dbReference>
<feature type="compositionally biased region" description="Basic and acidic residues" evidence="1">
    <location>
        <begin position="1"/>
        <end position="13"/>
    </location>
</feature>
<reference evidence="3" key="1">
    <citation type="submission" date="2016-03" db="EMBL/GenBank/DDBJ databases">
        <authorList>
            <person name="Devillers H."/>
        </authorList>
    </citation>
    <scope>NUCLEOTIDE SEQUENCE [LARGE SCALE GENOMIC DNA]</scope>
</reference>
<dbReference type="InterPro" id="IPR058934">
    <property type="entry name" value="YMC020W-like"/>
</dbReference>
<keyword evidence="3" id="KW-1185">Reference proteome</keyword>
<evidence type="ECO:0000313" key="2">
    <source>
        <dbReference type="EMBL" id="SCU82001.1"/>
    </source>
</evidence>
<feature type="region of interest" description="Disordered" evidence="1">
    <location>
        <begin position="1"/>
        <end position="21"/>
    </location>
</feature>
<evidence type="ECO:0000313" key="3">
    <source>
        <dbReference type="Proteomes" id="UP000190274"/>
    </source>
</evidence>
<dbReference type="GO" id="GO:0006665">
    <property type="term" value="P:sphingolipid metabolic process"/>
    <property type="evidence" value="ECO:0007669"/>
    <property type="project" value="EnsemblFungi"/>
</dbReference>
<accession>A0A1G4IXW6</accession>
<organism evidence="2 3">
    <name type="scientific">Lachancea dasiensis</name>
    <dbReference type="NCBI Taxonomy" id="1072105"/>
    <lineage>
        <taxon>Eukaryota</taxon>
        <taxon>Fungi</taxon>
        <taxon>Dikarya</taxon>
        <taxon>Ascomycota</taxon>
        <taxon>Saccharomycotina</taxon>
        <taxon>Saccharomycetes</taxon>
        <taxon>Saccharomycetales</taxon>
        <taxon>Saccharomycetaceae</taxon>
        <taxon>Lachancea</taxon>
    </lineage>
</organism>
<dbReference type="AlphaFoldDB" id="A0A1G4IXW6"/>
<dbReference type="Proteomes" id="UP000190274">
    <property type="component" value="Chromosome C"/>
</dbReference>